<evidence type="ECO:0000256" key="5">
    <source>
        <dbReference type="ARBA" id="ARBA00023136"/>
    </source>
</evidence>
<feature type="transmembrane region" description="Helical" evidence="6">
    <location>
        <begin position="43"/>
        <end position="61"/>
    </location>
</feature>
<keyword evidence="4 6" id="KW-1133">Transmembrane helix</keyword>
<dbReference type="InterPro" id="IPR001958">
    <property type="entry name" value="Tet-R_TetA/multi-R_MdtG-like"/>
</dbReference>
<dbReference type="EMBL" id="JADCTT010000014">
    <property type="protein sequence ID" value="KAF9744378.1"/>
    <property type="molecule type" value="Genomic_DNA"/>
</dbReference>
<dbReference type="SUPFAM" id="SSF103473">
    <property type="entry name" value="MFS general substrate transporter"/>
    <property type="match status" value="1"/>
</dbReference>
<feature type="transmembrane region" description="Helical" evidence="6">
    <location>
        <begin position="315"/>
        <end position="334"/>
    </location>
</feature>
<evidence type="ECO:0000259" key="7">
    <source>
        <dbReference type="PROSITE" id="PS50850"/>
    </source>
</evidence>
<feature type="transmembrane region" description="Helical" evidence="6">
    <location>
        <begin position="346"/>
        <end position="367"/>
    </location>
</feature>
<organism evidence="8 9">
    <name type="scientific">Bionectria ochroleuca</name>
    <name type="common">Gliocladium roseum</name>
    <dbReference type="NCBI Taxonomy" id="29856"/>
    <lineage>
        <taxon>Eukaryota</taxon>
        <taxon>Fungi</taxon>
        <taxon>Dikarya</taxon>
        <taxon>Ascomycota</taxon>
        <taxon>Pezizomycotina</taxon>
        <taxon>Sordariomycetes</taxon>
        <taxon>Hypocreomycetidae</taxon>
        <taxon>Hypocreales</taxon>
        <taxon>Bionectriaceae</taxon>
        <taxon>Clonostachys</taxon>
    </lineage>
</organism>
<protein>
    <recommendedName>
        <fullName evidence="7">Major facilitator superfamily (MFS) profile domain-containing protein</fullName>
    </recommendedName>
</protein>
<feature type="transmembrane region" description="Helical" evidence="6">
    <location>
        <begin position="81"/>
        <end position="101"/>
    </location>
</feature>
<comment type="caution">
    <text evidence="8">The sequence shown here is derived from an EMBL/GenBank/DDBJ whole genome shotgun (WGS) entry which is preliminary data.</text>
</comment>
<feature type="transmembrane region" description="Helical" evidence="6">
    <location>
        <begin position="448"/>
        <end position="469"/>
    </location>
</feature>
<accession>A0A8H7K6T8</accession>
<dbReference type="GO" id="GO:0022857">
    <property type="term" value="F:transmembrane transporter activity"/>
    <property type="evidence" value="ECO:0007669"/>
    <property type="project" value="InterPro"/>
</dbReference>
<evidence type="ECO:0000256" key="6">
    <source>
        <dbReference type="SAM" id="Phobius"/>
    </source>
</evidence>
<feature type="domain" description="Major facilitator superfamily (MFS) profile" evidence="7">
    <location>
        <begin position="42"/>
        <end position="475"/>
    </location>
</feature>
<evidence type="ECO:0000256" key="3">
    <source>
        <dbReference type="ARBA" id="ARBA00022692"/>
    </source>
</evidence>
<dbReference type="Gene3D" id="1.20.1250.20">
    <property type="entry name" value="MFS general substrate transporter like domains"/>
    <property type="match status" value="1"/>
</dbReference>
<dbReference type="AlphaFoldDB" id="A0A8H7K6T8"/>
<dbReference type="InterPro" id="IPR011701">
    <property type="entry name" value="MFS"/>
</dbReference>
<reference evidence="8" key="1">
    <citation type="submission" date="2020-10" db="EMBL/GenBank/DDBJ databases">
        <title>High-Quality Genome Resource of Clonostachys rosea strain S41 by Oxford Nanopore Long-Read Sequencing.</title>
        <authorList>
            <person name="Wang H."/>
        </authorList>
    </citation>
    <scope>NUCLEOTIDE SEQUENCE</scope>
    <source>
        <strain evidence="8">S41</strain>
    </source>
</reference>
<dbReference type="Pfam" id="PF07690">
    <property type="entry name" value="MFS_1"/>
    <property type="match status" value="1"/>
</dbReference>
<feature type="transmembrane region" description="Helical" evidence="6">
    <location>
        <begin position="212"/>
        <end position="236"/>
    </location>
</feature>
<dbReference type="GO" id="GO:0016020">
    <property type="term" value="C:membrane"/>
    <property type="evidence" value="ECO:0007669"/>
    <property type="project" value="UniProtKB-SubCell"/>
</dbReference>
<dbReference type="PANTHER" id="PTHR23504">
    <property type="entry name" value="MAJOR FACILITATOR SUPERFAMILY DOMAIN-CONTAINING PROTEIN 10"/>
    <property type="match status" value="1"/>
</dbReference>
<evidence type="ECO:0000256" key="2">
    <source>
        <dbReference type="ARBA" id="ARBA00022448"/>
    </source>
</evidence>
<feature type="transmembrane region" description="Helical" evidence="6">
    <location>
        <begin position="113"/>
        <end position="132"/>
    </location>
</feature>
<keyword evidence="2" id="KW-0813">Transport</keyword>
<keyword evidence="5 6" id="KW-0472">Membrane</keyword>
<evidence type="ECO:0000256" key="1">
    <source>
        <dbReference type="ARBA" id="ARBA00004141"/>
    </source>
</evidence>
<dbReference type="InterPro" id="IPR020846">
    <property type="entry name" value="MFS_dom"/>
</dbReference>
<dbReference type="PRINTS" id="PR01035">
    <property type="entry name" value="TCRTETA"/>
</dbReference>
<evidence type="ECO:0000313" key="8">
    <source>
        <dbReference type="EMBL" id="KAF9744378.1"/>
    </source>
</evidence>
<evidence type="ECO:0000256" key="4">
    <source>
        <dbReference type="ARBA" id="ARBA00022989"/>
    </source>
</evidence>
<feature type="transmembrane region" description="Helical" evidence="6">
    <location>
        <begin position="419"/>
        <end position="442"/>
    </location>
</feature>
<name>A0A8H7K6T8_BIOOC</name>
<keyword evidence="3 6" id="KW-0812">Transmembrane</keyword>
<feature type="transmembrane region" description="Helical" evidence="6">
    <location>
        <begin position="138"/>
        <end position="158"/>
    </location>
</feature>
<feature type="transmembrane region" description="Helical" evidence="6">
    <location>
        <begin position="379"/>
        <end position="398"/>
    </location>
</feature>
<comment type="subcellular location">
    <subcellularLocation>
        <location evidence="1">Membrane</location>
        <topology evidence="1">Multi-pass membrane protein</topology>
    </subcellularLocation>
</comment>
<feature type="transmembrane region" description="Helical" evidence="6">
    <location>
        <begin position="170"/>
        <end position="192"/>
    </location>
</feature>
<feature type="transmembrane region" description="Helical" evidence="6">
    <location>
        <begin position="280"/>
        <end position="303"/>
    </location>
</feature>
<dbReference type="PROSITE" id="PS50850">
    <property type="entry name" value="MFS"/>
    <property type="match status" value="1"/>
</dbReference>
<dbReference type="InterPro" id="IPR036259">
    <property type="entry name" value="MFS_trans_sf"/>
</dbReference>
<dbReference type="PANTHER" id="PTHR23504:SF3">
    <property type="entry name" value="MAJOR FACILITATOR SUPERFAMILY (MFS) PROFILE DOMAIN-CONTAINING PROTEIN"/>
    <property type="match status" value="1"/>
</dbReference>
<evidence type="ECO:0000313" key="9">
    <source>
        <dbReference type="Proteomes" id="UP000616885"/>
    </source>
</evidence>
<gene>
    <name evidence="8" type="ORF">IM811_005159</name>
</gene>
<proteinExistence type="predicted"/>
<dbReference type="Proteomes" id="UP000616885">
    <property type="component" value="Unassembled WGS sequence"/>
</dbReference>
<sequence length="475" mass="51386">MASPSSSKSPLACRGENEDLLETTPLLDNADAQGSKPLPKGQIYLLCYARLMEMIAFYSVFPYLPQMIQFNDRLPEAEVGFYTGVVESATSIAEVSVLGFWCYLADRIGRKPALVYSIIGMALGPALFGLSRNIMQMVLIRFVSGLFSGAGLIIRTMIGEHSTSKTEAQAYAWFSMSDFIGTFIGPILGGSLADPVRQYPALFSGIEFFEKYPYALPGLVIGGINITGAIMSALFLEETLDRSTARKEIRDQCHAPKPAPQQMTSWQLIKSPGMPAALSIYGQVILIASFYISMLPVALFTPIDLGGIGYTTPQISIYMGAQAASQALWLLLVFPRLQQRMGTRGVLRVCSLGLPLFFSSFILMNVLLRTGGTACTVGFWALTFLSTFVGPAVFMSFAGMQLLVNDATPDPSLLGRVNAIALMLCGVIRIAAPSIATVVYAVGVRGQIAGGYLGWVVTIVLSTGLYFNLKWVPDL</sequence>